<evidence type="ECO:0008006" key="3">
    <source>
        <dbReference type="Google" id="ProtNLM"/>
    </source>
</evidence>
<gene>
    <name evidence="1" type="ORF">M3P19_04630</name>
</gene>
<dbReference type="RefSeq" id="WP_249656458.1">
    <property type="nucleotide sequence ID" value="NZ_JAMFMA010000001.1"/>
</dbReference>
<reference evidence="1 2" key="1">
    <citation type="submission" date="2022-05" db="EMBL/GenBank/DDBJ databases">
        <authorList>
            <person name="Park J.-S."/>
        </authorList>
    </citation>
    <scope>NUCLEOTIDE SEQUENCE [LARGE SCALE GENOMIC DNA]</scope>
    <source>
        <strain evidence="1 2">2012CJ35-5</strain>
    </source>
</reference>
<sequence>MAFKNLNIIICVLIGFATFGQDTLAMKEVYIDNDLVYKMNGERLTGVAQSIRKNGHLVYEEIYNDGVVRSSNLYFNGKEKIISDQTIYQRYKPWVLSKEIQYNLKGEVIETVDYDEYGIKKLVKRFENGELSYYGEYNGKKKHGKEYCFTDEGEKLEFEYINGKQQKKELP</sequence>
<dbReference type="SUPFAM" id="SSF82185">
    <property type="entry name" value="Histone H3 K4-specific methyltransferase SET7/9 N-terminal domain"/>
    <property type="match status" value="1"/>
</dbReference>
<proteinExistence type="predicted"/>
<dbReference type="Proteomes" id="UP001203607">
    <property type="component" value="Unassembled WGS sequence"/>
</dbReference>
<organism evidence="1 2">
    <name type="scientific">Flagellimonas spongiicola</name>
    <dbReference type="NCBI Taxonomy" id="2942208"/>
    <lineage>
        <taxon>Bacteria</taxon>
        <taxon>Pseudomonadati</taxon>
        <taxon>Bacteroidota</taxon>
        <taxon>Flavobacteriia</taxon>
        <taxon>Flavobacteriales</taxon>
        <taxon>Flavobacteriaceae</taxon>
        <taxon>Flagellimonas</taxon>
    </lineage>
</organism>
<protein>
    <recommendedName>
        <fullName evidence="3">Toxin-antitoxin system YwqK family antitoxin</fullName>
    </recommendedName>
</protein>
<evidence type="ECO:0000313" key="1">
    <source>
        <dbReference type="EMBL" id="MCL6273281.1"/>
    </source>
</evidence>
<name>A0ABT0PQN2_9FLAO</name>
<keyword evidence="2" id="KW-1185">Reference proteome</keyword>
<comment type="caution">
    <text evidence="1">The sequence shown here is derived from an EMBL/GenBank/DDBJ whole genome shotgun (WGS) entry which is preliminary data.</text>
</comment>
<evidence type="ECO:0000313" key="2">
    <source>
        <dbReference type="Proteomes" id="UP001203607"/>
    </source>
</evidence>
<dbReference type="EMBL" id="JAMFMA010000001">
    <property type="protein sequence ID" value="MCL6273281.1"/>
    <property type="molecule type" value="Genomic_DNA"/>
</dbReference>
<accession>A0ABT0PQN2</accession>